<comment type="caution">
    <text evidence="10">The sequence shown here is derived from an EMBL/GenBank/DDBJ whole genome shotgun (WGS) entry which is preliminary data.</text>
</comment>
<dbReference type="InterPro" id="IPR036388">
    <property type="entry name" value="WH-like_DNA-bd_sf"/>
</dbReference>
<dbReference type="PANTHER" id="PTHR48111">
    <property type="entry name" value="REGULATOR OF RPOS"/>
    <property type="match status" value="1"/>
</dbReference>
<evidence type="ECO:0000256" key="2">
    <source>
        <dbReference type="ARBA" id="ARBA00023012"/>
    </source>
</evidence>
<keyword evidence="11" id="KW-1185">Reference proteome</keyword>
<dbReference type="Proteomes" id="UP001212123">
    <property type="component" value="Unassembled WGS sequence"/>
</dbReference>
<keyword evidence="5" id="KW-0804">Transcription</keyword>
<feature type="modified residue" description="4-aspartylphosphate" evidence="6">
    <location>
        <position position="51"/>
    </location>
</feature>
<evidence type="ECO:0000256" key="4">
    <source>
        <dbReference type="ARBA" id="ARBA00023125"/>
    </source>
</evidence>
<sequence length="226" mass="25766">MRILLVEDEPGIAQFISQGLKEMSYAVDVAHDGEEGKQYASCAEYDIIILDIMLPKINGLKLLGEFRSQKIKTPVLLLTARDTIEDRVQGLDQGADDYLVKPFAFSELLARLRALQRRPPLKFNHILQVGDLTMDVVKREVKRGGRLIQLSGLEFKLLEYLLRNSHSVLTRTQIGEHVWDFDFYSDSNVVDVYVGYLRRKIDRGFDQPLLHTVRGVGYCLKSDPVS</sequence>
<dbReference type="Gene3D" id="6.10.250.690">
    <property type="match status" value="1"/>
</dbReference>
<keyword evidence="4 7" id="KW-0238">DNA-binding</keyword>
<dbReference type="Gene3D" id="3.40.50.2300">
    <property type="match status" value="1"/>
</dbReference>
<proteinExistence type="predicted"/>
<dbReference type="SMART" id="SM00862">
    <property type="entry name" value="Trans_reg_C"/>
    <property type="match status" value="1"/>
</dbReference>
<dbReference type="InterPro" id="IPR001789">
    <property type="entry name" value="Sig_transdc_resp-reg_receiver"/>
</dbReference>
<dbReference type="InterPro" id="IPR039420">
    <property type="entry name" value="WalR-like"/>
</dbReference>
<evidence type="ECO:0000313" key="10">
    <source>
        <dbReference type="EMBL" id="MDB9488091.1"/>
    </source>
</evidence>
<dbReference type="GeneID" id="78012036"/>
<evidence type="ECO:0000259" key="9">
    <source>
        <dbReference type="PROSITE" id="PS51755"/>
    </source>
</evidence>
<gene>
    <name evidence="10" type="ORF">PN492_16305</name>
</gene>
<dbReference type="Pfam" id="PF00486">
    <property type="entry name" value="Trans_reg_C"/>
    <property type="match status" value="1"/>
</dbReference>
<feature type="domain" description="OmpR/PhoB-type" evidence="9">
    <location>
        <begin position="124"/>
        <end position="222"/>
    </location>
</feature>
<dbReference type="RefSeq" id="WP_028084741.1">
    <property type="nucleotide sequence ID" value="NZ_JAQMTU010000102.1"/>
</dbReference>
<feature type="domain" description="Response regulatory" evidence="8">
    <location>
        <begin position="2"/>
        <end position="116"/>
    </location>
</feature>
<name>A0ABT5A7Z4_9CYAN</name>
<evidence type="ECO:0000256" key="5">
    <source>
        <dbReference type="ARBA" id="ARBA00023163"/>
    </source>
</evidence>
<organism evidence="10 11">
    <name type="scientific">Dolichospermum circinale CS-537/01</name>
    <dbReference type="NCBI Taxonomy" id="3021739"/>
    <lineage>
        <taxon>Bacteria</taxon>
        <taxon>Bacillati</taxon>
        <taxon>Cyanobacteriota</taxon>
        <taxon>Cyanophyceae</taxon>
        <taxon>Nostocales</taxon>
        <taxon>Aphanizomenonaceae</taxon>
        <taxon>Dolichospermum</taxon>
        <taxon>Dolichospermum circinale</taxon>
    </lineage>
</organism>
<dbReference type="CDD" id="cd19935">
    <property type="entry name" value="REC_OmpR_CusR-like"/>
    <property type="match status" value="1"/>
</dbReference>
<evidence type="ECO:0000256" key="3">
    <source>
        <dbReference type="ARBA" id="ARBA00023015"/>
    </source>
</evidence>
<dbReference type="SMART" id="SM00448">
    <property type="entry name" value="REC"/>
    <property type="match status" value="1"/>
</dbReference>
<keyword evidence="2" id="KW-0902">Two-component regulatory system</keyword>
<dbReference type="Pfam" id="PF00072">
    <property type="entry name" value="Response_reg"/>
    <property type="match status" value="1"/>
</dbReference>
<evidence type="ECO:0000313" key="11">
    <source>
        <dbReference type="Proteomes" id="UP001212123"/>
    </source>
</evidence>
<dbReference type="SUPFAM" id="SSF52172">
    <property type="entry name" value="CheY-like"/>
    <property type="match status" value="1"/>
</dbReference>
<reference evidence="10 11" key="1">
    <citation type="submission" date="2023-01" db="EMBL/GenBank/DDBJ databases">
        <title>Genomes from the Australian National Cyanobacteria Reference Collection.</title>
        <authorList>
            <person name="Willis A."/>
            <person name="Lee E.M.F."/>
        </authorList>
    </citation>
    <scope>NUCLEOTIDE SEQUENCE [LARGE SCALE GENOMIC DNA]</scope>
    <source>
        <strain evidence="10 11">CS-537/01</strain>
    </source>
</reference>
<dbReference type="PROSITE" id="PS51755">
    <property type="entry name" value="OMPR_PHOB"/>
    <property type="match status" value="1"/>
</dbReference>
<dbReference type="Gene3D" id="1.10.10.10">
    <property type="entry name" value="Winged helix-like DNA-binding domain superfamily/Winged helix DNA-binding domain"/>
    <property type="match status" value="1"/>
</dbReference>
<dbReference type="InterPro" id="IPR001867">
    <property type="entry name" value="OmpR/PhoB-type_DNA-bd"/>
</dbReference>
<dbReference type="EMBL" id="JAQMTU010000102">
    <property type="protein sequence ID" value="MDB9488091.1"/>
    <property type="molecule type" value="Genomic_DNA"/>
</dbReference>
<evidence type="ECO:0000256" key="6">
    <source>
        <dbReference type="PROSITE-ProRule" id="PRU00169"/>
    </source>
</evidence>
<dbReference type="InterPro" id="IPR011006">
    <property type="entry name" value="CheY-like_superfamily"/>
</dbReference>
<evidence type="ECO:0000256" key="1">
    <source>
        <dbReference type="ARBA" id="ARBA00022553"/>
    </source>
</evidence>
<evidence type="ECO:0000259" key="8">
    <source>
        <dbReference type="PROSITE" id="PS50110"/>
    </source>
</evidence>
<accession>A0ABT5A7Z4</accession>
<keyword evidence="3" id="KW-0805">Transcription regulation</keyword>
<feature type="DNA-binding region" description="OmpR/PhoB-type" evidence="7">
    <location>
        <begin position="124"/>
        <end position="222"/>
    </location>
</feature>
<evidence type="ECO:0000256" key="7">
    <source>
        <dbReference type="PROSITE-ProRule" id="PRU01091"/>
    </source>
</evidence>
<dbReference type="CDD" id="cd00383">
    <property type="entry name" value="trans_reg_C"/>
    <property type="match status" value="1"/>
</dbReference>
<dbReference type="PROSITE" id="PS50110">
    <property type="entry name" value="RESPONSE_REGULATORY"/>
    <property type="match status" value="1"/>
</dbReference>
<dbReference type="PANTHER" id="PTHR48111:SF22">
    <property type="entry name" value="REGULATOR OF RPOS"/>
    <property type="match status" value="1"/>
</dbReference>
<keyword evidence="1 6" id="KW-0597">Phosphoprotein</keyword>
<protein>
    <submittedName>
        <fullName evidence="10">Response regulator transcription factor</fullName>
    </submittedName>
</protein>